<gene>
    <name evidence="1" type="ORF">HF685_11720</name>
</gene>
<proteinExistence type="predicted"/>
<dbReference type="Proteomes" id="UP000501600">
    <property type="component" value="Chromosome"/>
</dbReference>
<sequence length="160" mass="18092">MKELSFLSFAVATGRVGVVFLDRGRLRHWQMSITASKDAKKASNFADTLIRDYCPNVVVTQKLNEKCRKGPKSQQLIAVIVEKATQHPVLDVAVERPRRYDNKYLEAEALVARFPELTPWQPKREKCWDREPRHTVIFEALAMAEAAMLGPTEQLAAALG</sequence>
<dbReference type="KEGG" id="phao:HF685_11720"/>
<name>A0A6H2DPF4_9SPHN</name>
<keyword evidence="2" id="KW-1185">Reference proteome</keyword>
<dbReference type="EMBL" id="CP051217">
    <property type="protein sequence ID" value="QJB69863.1"/>
    <property type="molecule type" value="Genomic_DNA"/>
</dbReference>
<evidence type="ECO:0000313" key="1">
    <source>
        <dbReference type="EMBL" id="QJB69863.1"/>
    </source>
</evidence>
<reference evidence="1 2" key="1">
    <citation type="submission" date="2020-04" db="EMBL/GenBank/DDBJ databases">
        <title>Genome sequence for Sphingorhabdus sp. strain M1.</title>
        <authorList>
            <person name="Park S.-J."/>
        </authorList>
    </citation>
    <scope>NUCLEOTIDE SEQUENCE [LARGE SCALE GENOMIC DNA]</scope>
    <source>
        <strain evidence="1 2">JK6</strain>
    </source>
</reference>
<accession>A0A6H2DPF4</accession>
<protein>
    <submittedName>
        <fullName evidence="1">Uncharacterized protein</fullName>
    </submittedName>
</protein>
<organism evidence="1 2">
    <name type="scientific">Parasphingorhabdus halotolerans</name>
    <dbReference type="NCBI Taxonomy" id="2725558"/>
    <lineage>
        <taxon>Bacteria</taxon>
        <taxon>Pseudomonadati</taxon>
        <taxon>Pseudomonadota</taxon>
        <taxon>Alphaproteobacteria</taxon>
        <taxon>Sphingomonadales</taxon>
        <taxon>Sphingomonadaceae</taxon>
        <taxon>Parasphingorhabdus</taxon>
    </lineage>
</organism>
<dbReference type="AlphaFoldDB" id="A0A6H2DPF4"/>
<evidence type="ECO:0000313" key="2">
    <source>
        <dbReference type="Proteomes" id="UP000501600"/>
    </source>
</evidence>